<protein>
    <submittedName>
        <fullName evidence="2">Uncharacterized protein</fullName>
    </submittedName>
</protein>
<evidence type="ECO:0000313" key="2">
    <source>
        <dbReference type="EMBL" id="CAC5425165.1"/>
    </source>
</evidence>
<keyword evidence="3" id="KW-1185">Reference proteome</keyword>
<accession>A0A6J8F054</accession>
<dbReference type="AlphaFoldDB" id="A0A6J8F054"/>
<sequence length="238" mass="25800">MEESHSLGRFAPTETTLASDEEAQENWDSTSDGEADTTMVEEASDEEIVTVCQRYQESTCPTPVVDGGMTDNIKKGNASLTFVDPSSTGEIDRKATTESNSPLYKGTVFTVQSSVSHKSASINPESPGSGLGLLFKTDNIMLGIQICRHPCRECDNCHGLHVTVAKVRRGPDRRKWDPGIPSLNKGIKTMQVKKNETEFLTMKNESGSAQSPGSNYIEDLQPLSVQGLVCIKEGEVGV</sequence>
<evidence type="ECO:0000313" key="3">
    <source>
        <dbReference type="Proteomes" id="UP000507470"/>
    </source>
</evidence>
<feature type="compositionally biased region" description="Acidic residues" evidence="1">
    <location>
        <begin position="19"/>
        <end position="35"/>
    </location>
</feature>
<feature type="region of interest" description="Disordered" evidence="1">
    <location>
        <begin position="1"/>
        <end position="39"/>
    </location>
</feature>
<dbReference type="Proteomes" id="UP000507470">
    <property type="component" value="Unassembled WGS sequence"/>
</dbReference>
<evidence type="ECO:0000256" key="1">
    <source>
        <dbReference type="SAM" id="MobiDB-lite"/>
    </source>
</evidence>
<dbReference type="EMBL" id="CACVKT020010193">
    <property type="protein sequence ID" value="CAC5425165.1"/>
    <property type="molecule type" value="Genomic_DNA"/>
</dbReference>
<name>A0A6J8F054_MYTCO</name>
<organism evidence="2 3">
    <name type="scientific">Mytilus coruscus</name>
    <name type="common">Sea mussel</name>
    <dbReference type="NCBI Taxonomy" id="42192"/>
    <lineage>
        <taxon>Eukaryota</taxon>
        <taxon>Metazoa</taxon>
        <taxon>Spiralia</taxon>
        <taxon>Lophotrochozoa</taxon>
        <taxon>Mollusca</taxon>
        <taxon>Bivalvia</taxon>
        <taxon>Autobranchia</taxon>
        <taxon>Pteriomorphia</taxon>
        <taxon>Mytilida</taxon>
        <taxon>Mytiloidea</taxon>
        <taxon>Mytilidae</taxon>
        <taxon>Mytilinae</taxon>
        <taxon>Mytilus</taxon>
    </lineage>
</organism>
<proteinExistence type="predicted"/>
<gene>
    <name evidence="2" type="ORF">MCOR_57010</name>
</gene>
<reference evidence="2 3" key="1">
    <citation type="submission" date="2020-06" db="EMBL/GenBank/DDBJ databases">
        <authorList>
            <person name="Li R."/>
            <person name="Bekaert M."/>
        </authorList>
    </citation>
    <scope>NUCLEOTIDE SEQUENCE [LARGE SCALE GENOMIC DNA]</scope>
    <source>
        <strain evidence="3">wild</strain>
    </source>
</reference>